<evidence type="ECO:0000256" key="1">
    <source>
        <dbReference type="SAM" id="MobiDB-lite"/>
    </source>
</evidence>
<dbReference type="AlphaFoldDB" id="A0A7W9J7Z0"/>
<comment type="caution">
    <text evidence="3">The sequence shown here is derived from an EMBL/GenBank/DDBJ whole genome shotgun (WGS) entry which is preliminary data.</text>
</comment>
<protein>
    <submittedName>
        <fullName evidence="3">Uncharacterized protein</fullName>
    </submittedName>
</protein>
<name>A0A7W9J7Z0_9ACTN</name>
<keyword evidence="2" id="KW-0472">Membrane</keyword>
<reference evidence="3 4" key="1">
    <citation type="submission" date="2020-08" db="EMBL/GenBank/DDBJ databases">
        <title>Sequencing the genomes of 1000 actinobacteria strains.</title>
        <authorList>
            <person name="Klenk H.-P."/>
        </authorList>
    </citation>
    <scope>NUCLEOTIDE SEQUENCE [LARGE SCALE GENOMIC DNA]</scope>
    <source>
        <strain evidence="3 4">DSM 28967</strain>
    </source>
</reference>
<proteinExistence type="predicted"/>
<keyword evidence="2" id="KW-0812">Transmembrane</keyword>
<dbReference type="Proteomes" id="UP000549971">
    <property type="component" value="Unassembled WGS sequence"/>
</dbReference>
<sequence length="304" mass="31566">MNEHDLQERMTRTTAWTDSLPADPAADLARGRRRLRRRRAAVGAGSAFAVALVATGGSLASTHFGGTTDPAGSAQVERSLPGGSVSLRADGSYVIQQTPGGPSSTCTPTPATAPATRGPGKVGPILPDSNQIDVLASYADPDRRHLVGHSVVEIVPGQGLCGGLGDGSAGERSDWSEAGGLGWAEVTVIPKDRHEPPNDGGIPHPRADACGLMDDRSTFTKCWVTTTPKGEQVRVGTRGKQAYWAGYVRPDGQLAIATVEGDGRRADPGTLGPDPTKVTPVEEPSITLAQLVATVTDPTLDTAR</sequence>
<evidence type="ECO:0000256" key="2">
    <source>
        <dbReference type="SAM" id="Phobius"/>
    </source>
</evidence>
<keyword evidence="2" id="KW-1133">Transmembrane helix</keyword>
<feature type="region of interest" description="Disordered" evidence="1">
    <location>
        <begin position="97"/>
        <end position="127"/>
    </location>
</feature>
<accession>A0A7W9J7Z0</accession>
<organism evidence="3 4">
    <name type="scientific">Kribbella italica</name>
    <dbReference type="NCBI Taxonomy" id="1540520"/>
    <lineage>
        <taxon>Bacteria</taxon>
        <taxon>Bacillati</taxon>
        <taxon>Actinomycetota</taxon>
        <taxon>Actinomycetes</taxon>
        <taxon>Propionibacteriales</taxon>
        <taxon>Kribbellaceae</taxon>
        <taxon>Kribbella</taxon>
    </lineage>
</organism>
<evidence type="ECO:0000313" key="4">
    <source>
        <dbReference type="Proteomes" id="UP000549971"/>
    </source>
</evidence>
<evidence type="ECO:0000313" key="3">
    <source>
        <dbReference type="EMBL" id="MBB5837304.1"/>
    </source>
</evidence>
<feature type="transmembrane region" description="Helical" evidence="2">
    <location>
        <begin position="40"/>
        <end position="60"/>
    </location>
</feature>
<dbReference type="EMBL" id="JACHMY010000001">
    <property type="protein sequence ID" value="MBB5837304.1"/>
    <property type="molecule type" value="Genomic_DNA"/>
</dbReference>
<dbReference type="RefSeq" id="WP_184797225.1">
    <property type="nucleotide sequence ID" value="NZ_JACHMY010000001.1"/>
</dbReference>
<feature type="compositionally biased region" description="Low complexity" evidence="1">
    <location>
        <begin position="98"/>
        <end position="119"/>
    </location>
</feature>
<gene>
    <name evidence="3" type="ORF">HDA39_004038</name>
</gene>
<keyword evidence="4" id="KW-1185">Reference proteome</keyword>